<dbReference type="AlphaFoldDB" id="A0AAD9N6A5"/>
<comment type="caution">
    <text evidence="1">The sequence shown here is derived from an EMBL/GenBank/DDBJ whole genome shotgun (WGS) entry which is preliminary data.</text>
</comment>
<evidence type="ECO:0000313" key="1">
    <source>
        <dbReference type="EMBL" id="KAK2156626.1"/>
    </source>
</evidence>
<protein>
    <submittedName>
        <fullName evidence="1">Uncharacterized protein</fullName>
    </submittedName>
</protein>
<dbReference type="Proteomes" id="UP001208570">
    <property type="component" value="Unassembled WGS sequence"/>
</dbReference>
<proteinExistence type="predicted"/>
<name>A0AAD9N6A5_9ANNE</name>
<evidence type="ECO:0000313" key="2">
    <source>
        <dbReference type="Proteomes" id="UP001208570"/>
    </source>
</evidence>
<reference evidence="1" key="1">
    <citation type="journal article" date="2023" name="Mol. Biol. Evol.">
        <title>Third-Generation Sequencing Reveals the Adaptive Role of the Epigenome in Three Deep-Sea Polychaetes.</title>
        <authorList>
            <person name="Perez M."/>
            <person name="Aroh O."/>
            <person name="Sun Y."/>
            <person name="Lan Y."/>
            <person name="Juniper S.K."/>
            <person name="Young C.R."/>
            <person name="Angers B."/>
            <person name="Qian P.Y."/>
        </authorList>
    </citation>
    <scope>NUCLEOTIDE SEQUENCE</scope>
    <source>
        <strain evidence="1">P08H-3</strain>
    </source>
</reference>
<organism evidence="1 2">
    <name type="scientific">Paralvinella palmiformis</name>
    <dbReference type="NCBI Taxonomy" id="53620"/>
    <lineage>
        <taxon>Eukaryota</taxon>
        <taxon>Metazoa</taxon>
        <taxon>Spiralia</taxon>
        <taxon>Lophotrochozoa</taxon>
        <taxon>Annelida</taxon>
        <taxon>Polychaeta</taxon>
        <taxon>Sedentaria</taxon>
        <taxon>Canalipalpata</taxon>
        <taxon>Terebellida</taxon>
        <taxon>Terebelliformia</taxon>
        <taxon>Alvinellidae</taxon>
        <taxon>Paralvinella</taxon>
    </lineage>
</organism>
<sequence length="73" mass="8443">MRWKLQLTCQLRPVANAIDCCQADNASLAAACDTWHSPLDRPKLQSPAFKDIVFKYFKQAIFPEHLTDYKLPY</sequence>
<dbReference type="EMBL" id="JAODUP010000208">
    <property type="protein sequence ID" value="KAK2156626.1"/>
    <property type="molecule type" value="Genomic_DNA"/>
</dbReference>
<gene>
    <name evidence="1" type="ORF">LSH36_208g00000</name>
</gene>
<keyword evidence="2" id="KW-1185">Reference proteome</keyword>
<accession>A0AAD9N6A5</accession>